<evidence type="ECO:0000313" key="1">
    <source>
        <dbReference type="Proteomes" id="UP000504635"/>
    </source>
</evidence>
<accession>A0A6J2Y9T9</accession>
<dbReference type="KEGG" id="soy:115885068"/>
<gene>
    <name evidence="2" type="primary">LOC115885068</name>
</gene>
<protein>
    <submittedName>
        <fullName evidence="2">Uncharacterized protein LOC115885068</fullName>
    </submittedName>
</protein>
<reference evidence="2" key="1">
    <citation type="submission" date="2025-08" db="UniProtKB">
        <authorList>
            <consortium name="RefSeq"/>
        </authorList>
    </citation>
    <scope>IDENTIFICATION</scope>
    <source>
        <tissue evidence="2">Gonads</tissue>
    </source>
</reference>
<dbReference type="GeneID" id="115885068"/>
<proteinExistence type="predicted"/>
<dbReference type="AlphaFoldDB" id="A0A6J2Y9T9"/>
<name>A0A6J2Y9T9_SITOR</name>
<dbReference type="OrthoDB" id="2155246at2759"/>
<dbReference type="RefSeq" id="XP_030759690.1">
    <property type="nucleotide sequence ID" value="XM_030903830.1"/>
</dbReference>
<evidence type="ECO:0000313" key="2">
    <source>
        <dbReference type="RefSeq" id="XP_030759690.1"/>
    </source>
</evidence>
<dbReference type="Proteomes" id="UP000504635">
    <property type="component" value="Unplaced"/>
</dbReference>
<organism evidence="1 2">
    <name type="scientific">Sitophilus oryzae</name>
    <name type="common">Rice weevil</name>
    <name type="synonym">Curculio oryzae</name>
    <dbReference type="NCBI Taxonomy" id="7048"/>
    <lineage>
        <taxon>Eukaryota</taxon>
        <taxon>Metazoa</taxon>
        <taxon>Ecdysozoa</taxon>
        <taxon>Arthropoda</taxon>
        <taxon>Hexapoda</taxon>
        <taxon>Insecta</taxon>
        <taxon>Pterygota</taxon>
        <taxon>Neoptera</taxon>
        <taxon>Endopterygota</taxon>
        <taxon>Coleoptera</taxon>
        <taxon>Polyphaga</taxon>
        <taxon>Cucujiformia</taxon>
        <taxon>Curculionidae</taxon>
        <taxon>Dryophthorinae</taxon>
        <taxon>Sitophilus</taxon>
    </lineage>
</organism>
<keyword evidence="1" id="KW-1185">Reference proteome</keyword>
<dbReference type="InParanoid" id="A0A6J2Y9T9"/>
<sequence>MDRFLSKGKPMIVHFNRLSPYQGEIEDRAGTVRTCSFDPPDSEMSFDDFMARYNISEKARCGVTKEEQRNLFSVPPDNSLANCVARDLRISRGIAATFNEKFVRPVDRIQRLEPS</sequence>